<dbReference type="PANTHER" id="PTHR10353">
    <property type="entry name" value="GLYCOSYL HYDROLASE"/>
    <property type="match status" value="1"/>
</dbReference>
<reference evidence="2" key="1">
    <citation type="submission" date="2007-11" db="EMBL/GenBank/DDBJ databases">
        <authorList>
            <person name="Fulton L."/>
            <person name="Clifton S."/>
            <person name="Fulton B."/>
            <person name="Xu J."/>
            <person name="Minx P."/>
            <person name="Pepin K.H."/>
            <person name="Johnson M."/>
            <person name="Thiruvilangam P."/>
            <person name="Bhonagiri V."/>
            <person name="Nash W.E."/>
            <person name="Mardis E.R."/>
            <person name="Wilson R.K."/>
        </authorList>
    </citation>
    <scope>NUCLEOTIDE SEQUENCE [LARGE SCALE GENOMIC DNA]</scope>
    <source>
        <strain evidence="2">DSM 1402</strain>
    </source>
</reference>
<dbReference type="InterPro" id="IPR001360">
    <property type="entry name" value="Glyco_hydro_1"/>
</dbReference>
<keyword evidence="3" id="KW-1185">Reference proteome</keyword>
<dbReference type="EMBL" id="ABFX02000013">
    <property type="protein sequence ID" value="EDS17159.1"/>
    <property type="molecule type" value="Genomic_DNA"/>
</dbReference>
<proteinExistence type="inferred from homology"/>
<dbReference type="PRINTS" id="PR00131">
    <property type="entry name" value="GLHYDRLASE1"/>
</dbReference>
<comment type="similarity">
    <text evidence="1">Belongs to the glycosyl hydrolase 1 family.</text>
</comment>
<evidence type="ECO:0000256" key="1">
    <source>
        <dbReference type="RuleBase" id="RU003690"/>
    </source>
</evidence>
<dbReference type="AlphaFoldDB" id="B0N902"/>
<dbReference type="Gene3D" id="3.20.20.80">
    <property type="entry name" value="Glycosidases"/>
    <property type="match status" value="1"/>
</dbReference>
<dbReference type="InterPro" id="IPR017853">
    <property type="entry name" value="GH"/>
</dbReference>
<dbReference type="GO" id="GO:0008422">
    <property type="term" value="F:beta-glucosidase activity"/>
    <property type="evidence" value="ECO:0007669"/>
    <property type="project" value="TreeGrafter"/>
</dbReference>
<dbReference type="GO" id="GO:0016052">
    <property type="term" value="P:carbohydrate catabolic process"/>
    <property type="evidence" value="ECO:0007669"/>
    <property type="project" value="TreeGrafter"/>
</dbReference>
<protein>
    <submittedName>
        <fullName evidence="2">Glycosyl hydrolase, family 1</fullName>
    </submittedName>
</protein>
<accession>B0N902</accession>
<reference evidence="2" key="2">
    <citation type="submission" date="2014-06" db="EMBL/GenBank/DDBJ databases">
        <title>Draft genome sequence of Clostridium ramosum(DSM 1402).</title>
        <authorList>
            <person name="Sudarsanam P."/>
            <person name="Ley R."/>
            <person name="Guruge J."/>
            <person name="Turnbaugh P.J."/>
            <person name="Mahowald M."/>
            <person name="Liep D."/>
            <person name="Gordon J."/>
        </authorList>
    </citation>
    <scope>NUCLEOTIDE SEQUENCE</scope>
    <source>
        <strain evidence="2">DSM 1402</strain>
    </source>
</reference>
<dbReference type="GO" id="GO:0005829">
    <property type="term" value="C:cytosol"/>
    <property type="evidence" value="ECO:0007669"/>
    <property type="project" value="TreeGrafter"/>
</dbReference>
<evidence type="ECO:0000313" key="2">
    <source>
        <dbReference type="EMBL" id="EDS17159.1"/>
    </source>
</evidence>
<dbReference type="HOGENOM" id="CLU_001859_0_1_9"/>
<dbReference type="SUPFAM" id="SSF51445">
    <property type="entry name" value="(Trans)glycosidases"/>
    <property type="match status" value="1"/>
</dbReference>
<dbReference type="eggNOG" id="COG2723">
    <property type="taxonomic scope" value="Bacteria"/>
</dbReference>
<name>B0N902_9FIRM</name>
<dbReference type="Pfam" id="PF00232">
    <property type="entry name" value="Glyco_hydro_1"/>
    <property type="match status" value="1"/>
</dbReference>
<dbReference type="Proteomes" id="UP000005798">
    <property type="component" value="Unassembled WGS sequence"/>
</dbReference>
<organism evidence="2 3">
    <name type="scientific">Thomasclavelia ramosa DSM 1402</name>
    <dbReference type="NCBI Taxonomy" id="445974"/>
    <lineage>
        <taxon>Bacteria</taxon>
        <taxon>Bacillati</taxon>
        <taxon>Bacillota</taxon>
        <taxon>Erysipelotrichia</taxon>
        <taxon>Erysipelotrichales</taxon>
        <taxon>Coprobacillaceae</taxon>
        <taxon>Thomasclavelia</taxon>
    </lineage>
</organism>
<dbReference type="PANTHER" id="PTHR10353:SF139">
    <property type="entry name" value="6-PHOSPHO-BETA-GLUCOSIDASE GMUD"/>
    <property type="match status" value="1"/>
</dbReference>
<comment type="caution">
    <text evidence="2">The sequence shown here is derived from an EMBL/GenBank/DDBJ whole genome shotgun (WGS) entry which is preliminary data.</text>
</comment>
<keyword evidence="2" id="KW-0378">Hydrolase</keyword>
<sequence>MEKNMKKTVKLPENFFLGAAASAWQTEGWSEKKESQDSYIDLWYKENKNVWHNGYGPAVATDYYHRYKEDIAYMKEIGMNCYRTSLNWSRFLTDYENIVVDEEYANYYDKMLDELIAQGIEPMVCLEHYEIPAELFKKYDGFASKRVVELFVKYAQEAFKRYSHKVKYWFAFNEPVVVQTRIHLDALRYPFYQDSKAWMQWNYNKALATNMIMKVYKEGGYRIAGGKFGTIINVETAYPRGNSPRDLEAADKYDLFYNRIFLDPAILGHYEEGFFDLLKKHDILMEYTQEELEIIQNNTLDWVGINLYHPNRVKGRTTIVHPEAPFHPDFYYEEFNMPGKKMNPHRGWEIYPQIMYDMAMRMKNDYHNFEWFVAESGMGVENEKQYKNESGMIQDDYRIEFISMHLDWLLRGVTEGSNCKGYMLWAFTDNVSPMNAFKNRYGLVEIDLEDNRNRRLKKSAYFYKEIIEKRSFEIETDEEVYK</sequence>
<evidence type="ECO:0000313" key="3">
    <source>
        <dbReference type="Proteomes" id="UP000005798"/>
    </source>
</evidence>
<gene>
    <name evidence="2" type="ORF">CLORAM_03133</name>
</gene>